<feature type="region of interest" description="Disordered" evidence="1">
    <location>
        <begin position="81"/>
        <end position="117"/>
    </location>
</feature>
<dbReference type="EMBL" id="LGRB01000009">
    <property type="protein sequence ID" value="OCT51316.1"/>
    <property type="molecule type" value="Genomic_DNA"/>
</dbReference>
<accession>A0A1C1CS35</accession>
<comment type="caution">
    <text evidence="2">The sequence shown here is derived from an EMBL/GenBank/DDBJ whole genome shotgun (WGS) entry which is preliminary data.</text>
</comment>
<reference evidence="3" key="1">
    <citation type="submission" date="2015-07" db="EMBL/GenBank/DDBJ databases">
        <authorList>
            <person name="Teixeira M.M."/>
            <person name="Souza R.C."/>
            <person name="Almeida L.G."/>
            <person name="Vicente V.A."/>
            <person name="de Hoog S."/>
            <person name="Bocca A.L."/>
            <person name="de Almeida S.R."/>
            <person name="Vasconcelos A.T."/>
            <person name="Felipe M.S."/>
        </authorList>
    </citation>
    <scope>NUCLEOTIDE SEQUENCE [LARGE SCALE GENOMIC DNA]</scope>
    <source>
        <strain evidence="3">KSF</strain>
    </source>
</reference>
<dbReference type="VEuPathDB" id="FungiDB:G647_06768"/>
<evidence type="ECO:0000256" key="1">
    <source>
        <dbReference type="SAM" id="MobiDB-lite"/>
    </source>
</evidence>
<dbReference type="AlphaFoldDB" id="A0A1C1CS35"/>
<feature type="compositionally biased region" description="Basic and acidic residues" evidence="1">
    <location>
        <begin position="81"/>
        <end position="92"/>
    </location>
</feature>
<dbReference type="VEuPathDB" id="FungiDB:CLCR_09295"/>
<name>A0A1C1CS35_9EURO</name>
<evidence type="ECO:0000313" key="2">
    <source>
        <dbReference type="EMBL" id="OCT51316.1"/>
    </source>
</evidence>
<protein>
    <submittedName>
        <fullName evidence="2">Uncharacterized protein</fullName>
    </submittedName>
</protein>
<feature type="compositionally biased region" description="Low complexity" evidence="1">
    <location>
        <begin position="93"/>
        <end position="108"/>
    </location>
</feature>
<evidence type="ECO:0000313" key="3">
    <source>
        <dbReference type="Proteomes" id="UP000094526"/>
    </source>
</evidence>
<sequence length="117" mass="12985">MPRRSTNPIQTLSNQLRKKGVEMVAEPVLDPAFGLVYTFKSVKPGMNNNDVAYRLYYAGEVAKWSPTRRKAVDRMTARIKKQEEERLERENSESVSTSLGVSTSTTPSDKGSGSGSE</sequence>
<organism evidence="2 3">
    <name type="scientific">Cladophialophora carrionii</name>
    <dbReference type="NCBI Taxonomy" id="86049"/>
    <lineage>
        <taxon>Eukaryota</taxon>
        <taxon>Fungi</taxon>
        <taxon>Dikarya</taxon>
        <taxon>Ascomycota</taxon>
        <taxon>Pezizomycotina</taxon>
        <taxon>Eurotiomycetes</taxon>
        <taxon>Chaetothyriomycetidae</taxon>
        <taxon>Chaetothyriales</taxon>
        <taxon>Herpotrichiellaceae</taxon>
        <taxon>Cladophialophora</taxon>
    </lineage>
</organism>
<dbReference type="OrthoDB" id="4159979at2759"/>
<proteinExistence type="predicted"/>
<gene>
    <name evidence="2" type="ORF">CLCR_09295</name>
</gene>
<keyword evidence="3" id="KW-1185">Reference proteome</keyword>
<dbReference type="Proteomes" id="UP000094526">
    <property type="component" value="Unassembled WGS sequence"/>
</dbReference>